<name>A0A9W8TZB0_9AGAR</name>
<evidence type="ECO:0000313" key="4">
    <source>
        <dbReference type="EMBL" id="KAJ3746176.1"/>
    </source>
</evidence>
<feature type="compositionally biased region" description="Acidic residues" evidence="1">
    <location>
        <begin position="358"/>
        <end position="368"/>
    </location>
</feature>
<gene>
    <name evidence="3" type="ORF">DFH05DRAFT_1483471</name>
    <name evidence="4" type="ORF">DFH05DRAFT_1484019</name>
</gene>
<dbReference type="Pfam" id="PF20149">
    <property type="entry name" value="DUF6532"/>
    <property type="match status" value="1"/>
</dbReference>
<feature type="domain" description="DUF6532" evidence="2">
    <location>
        <begin position="111"/>
        <end position="305"/>
    </location>
</feature>
<dbReference type="Proteomes" id="UP001142393">
    <property type="component" value="Unassembled WGS sequence"/>
</dbReference>
<organism evidence="3 5">
    <name type="scientific">Lentinula detonsa</name>
    <dbReference type="NCBI Taxonomy" id="2804962"/>
    <lineage>
        <taxon>Eukaryota</taxon>
        <taxon>Fungi</taxon>
        <taxon>Dikarya</taxon>
        <taxon>Basidiomycota</taxon>
        <taxon>Agaricomycotina</taxon>
        <taxon>Agaricomycetes</taxon>
        <taxon>Agaricomycetidae</taxon>
        <taxon>Agaricales</taxon>
        <taxon>Marasmiineae</taxon>
        <taxon>Omphalotaceae</taxon>
        <taxon>Lentinula</taxon>
    </lineage>
</organism>
<sequence length="392" mass="43761">MQTMVTPAVPRVDLTRIHRKQTFTLSTPKTPRHAFISIQHDSSPVPEREQHHGLAPPVTANTITMTTAESGTRLELAKPPLLSFATDYKPGGKAKADDYDSEGKAIILRADAYYEGKIIGVQGFPKSGMKIAWAKKAFQDACRAAEKQYQSDKRVEQLIYSRGSRVRGDMLRHVEEAVMIVFGFSKDSSKKTQNHNLKLYNDLSKNMAFAFKDTAKLTGFAENSVFQLILRLVCFAHGDASRGIVFSRFFNPVSLETLALFMTQINHVMCQWSSGIYRRHGKSQAFTEVNNSVYHAEYLQELRNWEAVNTEVVLKIRKRMYLRAREKSGIDPPAIKAVITGDLKARMVSELAARTGETDTEDEKDDDMGSMQEGEGSDNGAVVPIDTATASD</sequence>
<comment type="caution">
    <text evidence="3">The sequence shown here is derived from an EMBL/GenBank/DDBJ whole genome shotgun (WGS) entry which is preliminary data.</text>
</comment>
<evidence type="ECO:0000259" key="2">
    <source>
        <dbReference type="Pfam" id="PF20149"/>
    </source>
</evidence>
<proteinExistence type="predicted"/>
<evidence type="ECO:0000313" key="5">
    <source>
        <dbReference type="Proteomes" id="UP001142393"/>
    </source>
</evidence>
<reference evidence="3" key="1">
    <citation type="submission" date="2022-08" db="EMBL/GenBank/DDBJ databases">
        <authorList>
            <consortium name="DOE Joint Genome Institute"/>
            <person name="Min B."/>
            <person name="Sierra-Patev S."/>
            <person name="Naranjo-Ortiz M."/>
            <person name="Looney B."/>
            <person name="Konkel Z."/>
            <person name="Slot J.C."/>
            <person name="Sakamoto Y."/>
            <person name="Steenwyk J.L."/>
            <person name="Rokas A."/>
            <person name="Carro J."/>
            <person name="Camarero S."/>
            <person name="Ferreira P."/>
            <person name="Molpeceres G."/>
            <person name="Ruiz-duenas F.J."/>
            <person name="Serrano A."/>
            <person name="Henrissat B."/>
            <person name="Drula E."/>
            <person name="Hughes K.W."/>
            <person name="Mata J.L."/>
            <person name="Ishikawa N.K."/>
            <person name="Vargas-Isla R."/>
            <person name="Ushijima S."/>
            <person name="Smith C.A."/>
            <person name="Ahrendt S."/>
            <person name="Andreopoulos W."/>
            <person name="He G."/>
            <person name="LaButti K."/>
            <person name="Lipzen A."/>
            <person name="Ng V."/>
            <person name="Riley R."/>
            <person name="Sandor L."/>
            <person name="Barry K."/>
            <person name="Martinez A.T."/>
            <person name="Xiao Y."/>
            <person name="Gibbons J.G."/>
            <person name="Terashima K."/>
            <person name="Hibbett D.S."/>
            <person name="Grigoriev I.V."/>
        </authorList>
    </citation>
    <scope>NUCLEOTIDE SEQUENCE</scope>
    <source>
        <strain evidence="3">TFB7810</strain>
    </source>
</reference>
<accession>A0A9W8TZB0</accession>
<dbReference type="AlphaFoldDB" id="A0A9W8TZB0"/>
<protein>
    <recommendedName>
        <fullName evidence="2">DUF6532 domain-containing protein</fullName>
    </recommendedName>
</protein>
<evidence type="ECO:0000256" key="1">
    <source>
        <dbReference type="SAM" id="MobiDB-lite"/>
    </source>
</evidence>
<keyword evidence="5" id="KW-1185">Reference proteome</keyword>
<feature type="region of interest" description="Disordered" evidence="1">
    <location>
        <begin position="352"/>
        <end position="392"/>
    </location>
</feature>
<reference evidence="3 5" key="2">
    <citation type="journal article" date="2023" name="Proc. Natl. Acad. Sci. U.S.A.">
        <title>A global phylogenomic analysis of the shiitake genus Lentinula.</title>
        <authorList>
            <person name="Sierra-Patev S."/>
            <person name="Min B."/>
            <person name="Naranjo-Ortiz M."/>
            <person name="Looney B."/>
            <person name="Konkel Z."/>
            <person name="Slot J.C."/>
            <person name="Sakamoto Y."/>
            <person name="Steenwyk J.L."/>
            <person name="Rokas A."/>
            <person name="Carro J."/>
            <person name="Camarero S."/>
            <person name="Ferreira P."/>
            <person name="Molpeceres G."/>
            <person name="Ruiz-Duenas F.J."/>
            <person name="Serrano A."/>
            <person name="Henrissat B."/>
            <person name="Drula E."/>
            <person name="Hughes K.W."/>
            <person name="Mata J.L."/>
            <person name="Ishikawa N.K."/>
            <person name="Vargas-Isla R."/>
            <person name="Ushijima S."/>
            <person name="Smith C.A."/>
            <person name="Donoghue J."/>
            <person name="Ahrendt S."/>
            <person name="Andreopoulos W."/>
            <person name="He G."/>
            <person name="LaButti K."/>
            <person name="Lipzen A."/>
            <person name="Ng V."/>
            <person name="Riley R."/>
            <person name="Sandor L."/>
            <person name="Barry K."/>
            <person name="Martinez A.T."/>
            <person name="Xiao Y."/>
            <person name="Gibbons J.G."/>
            <person name="Terashima K."/>
            <person name="Grigoriev I.V."/>
            <person name="Hibbett D."/>
        </authorList>
    </citation>
    <scope>NUCLEOTIDE SEQUENCE [LARGE SCALE GENOMIC DNA]</scope>
    <source>
        <strain evidence="3 5">TFB7810</strain>
    </source>
</reference>
<dbReference type="EMBL" id="JANVFU010000004">
    <property type="protein sequence ID" value="KAJ3746034.1"/>
    <property type="molecule type" value="Genomic_DNA"/>
</dbReference>
<dbReference type="EMBL" id="JANVFU010000004">
    <property type="protein sequence ID" value="KAJ3746176.1"/>
    <property type="molecule type" value="Genomic_DNA"/>
</dbReference>
<evidence type="ECO:0000313" key="3">
    <source>
        <dbReference type="EMBL" id="KAJ3746034.1"/>
    </source>
</evidence>
<dbReference type="InterPro" id="IPR045341">
    <property type="entry name" value="DUF6532"/>
</dbReference>